<sequence length="58" mass="6684">IFNEGDIVLKWDADRAKPGRHIKFDTIWSVPYMISACKEHNTFKLSKLNGEELPIPVN</sequence>
<feature type="non-terminal residue" evidence="1">
    <location>
        <position position="58"/>
    </location>
</feature>
<dbReference type="AlphaFoldDB" id="A0AA38GMP2"/>
<proteinExistence type="predicted"/>
<feature type="non-terminal residue" evidence="1">
    <location>
        <position position="1"/>
    </location>
</feature>
<dbReference type="EMBL" id="JAHRHJ020000002">
    <property type="protein sequence ID" value="KAH9325406.1"/>
    <property type="molecule type" value="Genomic_DNA"/>
</dbReference>
<evidence type="ECO:0000313" key="2">
    <source>
        <dbReference type="Proteomes" id="UP000824469"/>
    </source>
</evidence>
<comment type="caution">
    <text evidence="1">The sequence shown here is derived from an EMBL/GenBank/DDBJ whole genome shotgun (WGS) entry which is preliminary data.</text>
</comment>
<protein>
    <submittedName>
        <fullName evidence="1">Uncharacterized protein</fullName>
    </submittedName>
</protein>
<evidence type="ECO:0000313" key="1">
    <source>
        <dbReference type="EMBL" id="KAH9325406.1"/>
    </source>
</evidence>
<dbReference type="Proteomes" id="UP000824469">
    <property type="component" value="Unassembled WGS sequence"/>
</dbReference>
<accession>A0AA38GMP2</accession>
<reference evidence="1 2" key="1">
    <citation type="journal article" date="2021" name="Nat. Plants">
        <title>The Taxus genome provides insights into paclitaxel biosynthesis.</title>
        <authorList>
            <person name="Xiong X."/>
            <person name="Gou J."/>
            <person name="Liao Q."/>
            <person name="Li Y."/>
            <person name="Zhou Q."/>
            <person name="Bi G."/>
            <person name="Li C."/>
            <person name="Du R."/>
            <person name="Wang X."/>
            <person name="Sun T."/>
            <person name="Guo L."/>
            <person name="Liang H."/>
            <person name="Lu P."/>
            <person name="Wu Y."/>
            <person name="Zhang Z."/>
            <person name="Ro D.K."/>
            <person name="Shang Y."/>
            <person name="Huang S."/>
            <person name="Yan J."/>
        </authorList>
    </citation>
    <scope>NUCLEOTIDE SEQUENCE [LARGE SCALE GENOMIC DNA]</scope>
    <source>
        <strain evidence="1">Ta-2019</strain>
    </source>
</reference>
<organism evidence="1 2">
    <name type="scientific">Taxus chinensis</name>
    <name type="common">Chinese yew</name>
    <name type="synonym">Taxus wallichiana var. chinensis</name>
    <dbReference type="NCBI Taxonomy" id="29808"/>
    <lineage>
        <taxon>Eukaryota</taxon>
        <taxon>Viridiplantae</taxon>
        <taxon>Streptophyta</taxon>
        <taxon>Embryophyta</taxon>
        <taxon>Tracheophyta</taxon>
        <taxon>Spermatophyta</taxon>
        <taxon>Pinopsida</taxon>
        <taxon>Pinidae</taxon>
        <taxon>Conifers II</taxon>
        <taxon>Cupressales</taxon>
        <taxon>Taxaceae</taxon>
        <taxon>Taxus</taxon>
    </lineage>
</organism>
<name>A0AA38GMP2_TAXCH</name>
<gene>
    <name evidence="1" type="ORF">KI387_005584</name>
</gene>
<keyword evidence="2" id="KW-1185">Reference proteome</keyword>
<dbReference type="OMA" id="QFPINGQ"/>